<protein>
    <submittedName>
        <fullName evidence="1">MoaD/ThiS family protein</fullName>
    </submittedName>
</protein>
<dbReference type="InterPro" id="IPR012675">
    <property type="entry name" value="Beta-grasp_dom_sf"/>
</dbReference>
<dbReference type="Pfam" id="PF02597">
    <property type="entry name" value="ThiS"/>
    <property type="match status" value="1"/>
</dbReference>
<reference evidence="1 2" key="1">
    <citation type="submission" date="2024-07" db="EMBL/GenBank/DDBJ databases">
        <title>Marimonas sp.nov., isolated from tidal-flat sediment.</title>
        <authorList>
            <person name="Jayan J.N."/>
            <person name="Lee S.S."/>
        </authorList>
    </citation>
    <scope>NUCLEOTIDE SEQUENCE [LARGE SCALE GENOMIC DNA]</scope>
    <source>
        <strain evidence="1 2">MJW-29</strain>
    </source>
</reference>
<dbReference type="InterPro" id="IPR003749">
    <property type="entry name" value="ThiS/MoaD-like"/>
</dbReference>
<dbReference type="Proteomes" id="UP001556098">
    <property type="component" value="Unassembled WGS sequence"/>
</dbReference>
<evidence type="ECO:0000313" key="2">
    <source>
        <dbReference type="Proteomes" id="UP001556098"/>
    </source>
</evidence>
<name>A0ABV3RT23_9RHOB</name>
<evidence type="ECO:0000313" key="1">
    <source>
        <dbReference type="EMBL" id="MEW9922146.1"/>
    </source>
</evidence>
<dbReference type="CDD" id="cd17040">
    <property type="entry name" value="Ubl_MoaD_like"/>
    <property type="match status" value="1"/>
</dbReference>
<proteinExistence type="predicted"/>
<comment type="caution">
    <text evidence="1">The sequence shown here is derived from an EMBL/GenBank/DDBJ whole genome shotgun (WGS) entry which is preliminary data.</text>
</comment>
<accession>A0ABV3RT23</accession>
<dbReference type="SUPFAM" id="SSF54285">
    <property type="entry name" value="MoaD/ThiS"/>
    <property type="match status" value="1"/>
</dbReference>
<dbReference type="RefSeq" id="WP_367879841.1">
    <property type="nucleotide sequence ID" value="NZ_JBFNXX010000032.1"/>
</dbReference>
<dbReference type="EMBL" id="JBFNXX010000032">
    <property type="protein sequence ID" value="MEW9922146.1"/>
    <property type="molecule type" value="Genomic_DNA"/>
</dbReference>
<sequence>MKVEVTLWAGLIPLADNQKKVSVEATTIRELLRKLGERYPGLKDPIKNEVAVVVDGTIYRDDWSKELPEGAEVFLMRRLVGG</sequence>
<dbReference type="Gene3D" id="3.10.20.30">
    <property type="match status" value="1"/>
</dbReference>
<keyword evidence="2" id="KW-1185">Reference proteome</keyword>
<dbReference type="InterPro" id="IPR016155">
    <property type="entry name" value="Mopterin_synth/thiamin_S_b"/>
</dbReference>
<organism evidence="1 2">
    <name type="scientific">Sulfitobacter sediminis</name>
    <dbReference type="NCBI Taxonomy" id="3234186"/>
    <lineage>
        <taxon>Bacteria</taxon>
        <taxon>Pseudomonadati</taxon>
        <taxon>Pseudomonadota</taxon>
        <taxon>Alphaproteobacteria</taxon>
        <taxon>Rhodobacterales</taxon>
        <taxon>Roseobacteraceae</taxon>
        <taxon>Sulfitobacter</taxon>
    </lineage>
</organism>
<gene>
    <name evidence="1" type="ORF">AB2B41_21275</name>
</gene>